<gene>
    <name evidence="1" type="ORF">JQ615_01205</name>
</gene>
<proteinExistence type="predicted"/>
<evidence type="ECO:0000313" key="1">
    <source>
        <dbReference type="EMBL" id="MBR0793999.1"/>
    </source>
</evidence>
<sequence>MNALGHGSWLAIEQAIASRSQSEPLTVEVVQSVIVEAGGDAPSNKAIRDQIRTDAPTKGRTRNSYEQFWSSYKSSVPISEPVRLCDIDDCELHAKLRARIRKWSQLPSEKKDRTKGALTYELHAFLRAQSLKSAMSCNLSSETLLDRQFHYRSNFRVADLIVDADLAGLAPLNGLPTDRVRPLAHRHYKLCFDAASDGLCESERRAAKMVAGPEREGLLVMRSLFAMGAASAAEQGAALALLDKDFPIAMEWSGKLTQLLMRKSGKNLTVDQALKTLNAAFRKRRRLRLALDRLSYILASEVRFFLEEATQPNDRDRLRNEIVYALKHLYEEFVAADTAQRNHYRLELNRTLSLPTFKLLVDRNVITQIEAENVLHLS</sequence>
<dbReference type="Proteomes" id="UP001315278">
    <property type="component" value="Unassembled WGS sequence"/>
</dbReference>
<dbReference type="EMBL" id="JAFCJH010000001">
    <property type="protein sequence ID" value="MBR0793999.1"/>
    <property type="molecule type" value="Genomic_DNA"/>
</dbReference>
<name>A0ABS5FB33_9BRAD</name>
<accession>A0ABS5FB33</accession>
<evidence type="ECO:0000313" key="2">
    <source>
        <dbReference type="Proteomes" id="UP001315278"/>
    </source>
</evidence>
<dbReference type="RefSeq" id="WP_212491580.1">
    <property type="nucleotide sequence ID" value="NZ_JAFCJH010000001.1"/>
</dbReference>
<keyword evidence="2" id="KW-1185">Reference proteome</keyword>
<reference evidence="2" key="1">
    <citation type="journal article" date="2021" name="ISME J.">
        <title>Evolutionary origin and ecological implication of a unique nif island in free-living Bradyrhizobium lineages.</title>
        <authorList>
            <person name="Tao J."/>
        </authorList>
    </citation>
    <scope>NUCLEOTIDE SEQUENCE [LARGE SCALE GENOMIC DNA]</scope>
    <source>
        <strain evidence="2">SZCCT0434</strain>
    </source>
</reference>
<protein>
    <submittedName>
        <fullName evidence="1">Uncharacterized protein</fullName>
    </submittedName>
</protein>
<organism evidence="1 2">
    <name type="scientific">Bradyrhizobium jicamae</name>
    <dbReference type="NCBI Taxonomy" id="280332"/>
    <lineage>
        <taxon>Bacteria</taxon>
        <taxon>Pseudomonadati</taxon>
        <taxon>Pseudomonadota</taxon>
        <taxon>Alphaproteobacteria</taxon>
        <taxon>Hyphomicrobiales</taxon>
        <taxon>Nitrobacteraceae</taxon>
        <taxon>Bradyrhizobium</taxon>
    </lineage>
</organism>
<comment type="caution">
    <text evidence="1">The sequence shown here is derived from an EMBL/GenBank/DDBJ whole genome shotgun (WGS) entry which is preliminary data.</text>
</comment>